<protein>
    <submittedName>
        <fullName evidence="13">Type II secretion system protein GspL</fullName>
    </submittedName>
</protein>
<evidence type="ECO:0000313" key="13">
    <source>
        <dbReference type="EMBL" id="MFC3710936.1"/>
    </source>
</evidence>
<dbReference type="NCBIfam" id="TIGR01709">
    <property type="entry name" value="typeII_sec_gspL"/>
    <property type="match status" value="1"/>
</dbReference>
<evidence type="ECO:0000256" key="1">
    <source>
        <dbReference type="ARBA" id="ARBA00004377"/>
    </source>
</evidence>
<dbReference type="InterPro" id="IPR007812">
    <property type="entry name" value="T2SS_protein-GspL"/>
</dbReference>
<proteinExistence type="inferred from homology"/>
<name>A0ABV7X530_9SPHN</name>
<dbReference type="Pfam" id="PF12693">
    <property type="entry name" value="GspL_C"/>
    <property type="match status" value="1"/>
</dbReference>
<evidence type="ECO:0000259" key="11">
    <source>
        <dbReference type="Pfam" id="PF05134"/>
    </source>
</evidence>
<accession>A0ABV7X530</accession>
<comment type="similarity">
    <text evidence="2">Belongs to the GSP L family.</text>
</comment>
<evidence type="ECO:0000256" key="5">
    <source>
        <dbReference type="ARBA" id="ARBA00022519"/>
    </source>
</evidence>
<keyword evidence="7" id="KW-0653">Protein transport</keyword>
<evidence type="ECO:0000313" key="14">
    <source>
        <dbReference type="Proteomes" id="UP001595615"/>
    </source>
</evidence>
<reference evidence="14" key="1">
    <citation type="journal article" date="2019" name="Int. J. Syst. Evol. Microbiol.">
        <title>The Global Catalogue of Microorganisms (GCM) 10K type strain sequencing project: providing services to taxonomists for standard genome sequencing and annotation.</title>
        <authorList>
            <consortium name="The Broad Institute Genomics Platform"/>
            <consortium name="The Broad Institute Genome Sequencing Center for Infectious Disease"/>
            <person name="Wu L."/>
            <person name="Ma J."/>
        </authorList>
    </citation>
    <scope>NUCLEOTIDE SEQUENCE [LARGE SCALE GENOMIC DNA]</scope>
    <source>
        <strain evidence="14">KCTC 42644</strain>
    </source>
</reference>
<evidence type="ECO:0000256" key="9">
    <source>
        <dbReference type="ARBA" id="ARBA00023136"/>
    </source>
</evidence>
<dbReference type="EMBL" id="JBHRXV010000001">
    <property type="protein sequence ID" value="MFC3710936.1"/>
    <property type="molecule type" value="Genomic_DNA"/>
</dbReference>
<organism evidence="13 14">
    <name type="scientific">Sphingoaurantiacus capsulatus</name>
    <dbReference type="NCBI Taxonomy" id="1771310"/>
    <lineage>
        <taxon>Bacteria</taxon>
        <taxon>Pseudomonadati</taxon>
        <taxon>Pseudomonadota</taxon>
        <taxon>Alphaproteobacteria</taxon>
        <taxon>Sphingomonadales</taxon>
        <taxon>Sphingosinicellaceae</taxon>
        <taxon>Sphingoaurantiacus</taxon>
    </lineage>
</organism>
<keyword evidence="3" id="KW-0813">Transport</keyword>
<comment type="caution">
    <text evidence="13">The sequence shown here is derived from an EMBL/GenBank/DDBJ whole genome shotgun (WGS) entry which is preliminary data.</text>
</comment>
<evidence type="ECO:0000256" key="7">
    <source>
        <dbReference type="ARBA" id="ARBA00022927"/>
    </source>
</evidence>
<dbReference type="InterPro" id="IPR043129">
    <property type="entry name" value="ATPase_NBD"/>
</dbReference>
<feature type="domain" description="GspL cytoplasmic actin-ATPase-like" evidence="11">
    <location>
        <begin position="37"/>
        <end position="158"/>
    </location>
</feature>
<dbReference type="Pfam" id="PF05134">
    <property type="entry name" value="T2SSL"/>
    <property type="match status" value="1"/>
</dbReference>
<evidence type="ECO:0000256" key="3">
    <source>
        <dbReference type="ARBA" id="ARBA00022448"/>
    </source>
</evidence>
<sequence>MSQLLVFLRGEDDLAWVRLDDDGAIVARGASAPVAEPDDKVVAVAPGEAVTLHWVEMPDLAPAQAMAAGRLAAVDVCAAPLGSAHVAVGSRDDEGYYPLAVTDAGVVAGWLARCALAGLDPDRIVAAPLLLLPPEDGVAAAEAGDLLLVRGARLAFAAEPELAAMMIGEAVPAKVDADAFEAGLAAALDALPVNLRQGAFAKTKPWQVDGKRLRRVAGFAALAVLLMLLVSLAQLFRYNIAADIAETTVATEARALLPRDADVYDPVTQVRAHMAAQGGAGGFSATAAALFAVLRDTPGAEVTSLRYDPAGGLSVAVATAQGGDLQTLQDRLRAAGYEPTTGAIRNEAERAVTDISVRPR</sequence>
<keyword evidence="6 10" id="KW-0812">Transmembrane</keyword>
<dbReference type="Gene3D" id="3.30.420.380">
    <property type="match status" value="1"/>
</dbReference>
<evidence type="ECO:0000256" key="4">
    <source>
        <dbReference type="ARBA" id="ARBA00022475"/>
    </source>
</evidence>
<evidence type="ECO:0000259" key="12">
    <source>
        <dbReference type="Pfam" id="PF12693"/>
    </source>
</evidence>
<comment type="subcellular location">
    <subcellularLocation>
        <location evidence="1">Cell inner membrane</location>
        <topology evidence="1">Single-pass membrane protein</topology>
    </subcellularLocation>
</comment>
<keyword evidence="9 10" id="KW-0472">Membrane</keyword>
<keyword evidence="14" id="KW-1185">Reference proteome</keyword>
<evidence type="ECO:0000256" key="10">
    <source>
        <dbReference type="SAM" id="Phobius"/>
    </source>
</evidence>
<dbReference type="PIRSF" id="PIRSF015761">
    <property type="entry name" value="Protein_L"/>
    <property type="match status" value="1"/>
</dbReference>
<dbReference type="RefSeq" id="WP_380854888.1">
    <property type="nucleotide sequence ID" value="NZ_JBHRXV010000001.1"/>
</dbReference>
<feature type="transmembrane region" description="Helical" evidence="10">
    <location>
        <begin position="216"/>
        <end position="236"/>
    </location>
</feature>
<feature type="domain" description="GspL periplasmic" evidence="12">
    <location>
        <begin position="212"/>
        <end position="358"/>
    </location>
</feature>
<evidence type="ECO:0000256" key="6">
    <source>
        <dbReference type="ARBA" id="ARBA00022692"/>
    </source>
</evidence>
<keyword evidence="5" id="KW-0997">Cell inner membrane</keyword>
<evidence type="ECO:0000256" key="2">
    <source>
        <dbReference type="ARBA" id="ARBA00005318"/>
    </source>
</evidence>
<evidence type="ECO:0000256" key="8">
    <source>
        <dbReference type="ARBA" id="ARBA00022989"/>
    </source>
</evidence>
<dbReference type="InterPro" id="IPR024230">
    <property type="entry name" value="GspL_cyto_dom"/>
</dbReference>
<keyword evidence="8 10" id="KW-1133">Transmembrane helix</keyword>
<gene>
    <name evidence="13" type="primary">gspL</name>
    <name evidence="13" type="ORF">ACFOMD_00015</name>
</gene>
<dbReference type="InterPro" id="IPR025691">
    <property type="entry name" value="GspL_pp_dom"/>
</dbReference>
<keyword evidence="4" id="KW-1003">Cell membrane</keyword>
<dbReference type="SUPFAM" id="SSF53067">
    <property type="entry name" value="Actin-like ATPase domain"/>
    <property type="match status" value="1"/>
</dbReference>
<dbReference type="Proteomes" id="UP001595615">
    <property type="component" value="Unassembled WGS sequence"/>
</dbReference>